<evidence type="ECO:0000256" key="14">
    <source>
        <dbReference type="ARBA" id="ARBA00023163"/>
    </source>
</evidence>
<keyword evidence="23" id="KW-1185">Reference proteome</keyword>
<dbReference type="FunFam" id="3.40.50.10810:FF:000071">
    <property type="entry name" value="SNF2 domain-containing protein / helicase domain-containing protein / zinc finger protein-like protein"/>
    <property type="match status" value="1"/>
</dbReference>
<dbReference type="Gene3D" id="3.40.50.10810">
    <property type="entry name" value="Tandem AAA-ATPase domain"/>
    <property type="match status" value="3"/>
</dbReference>
<keyword evidence="9" id="KW-0067">ATP-binding</keyword>
<dbReference type="GO" id="GO:0005634">
    <property type="term" value="C:nucleus"/>
    <property type="evidence" value="ECO:0007669"/>
    <property type="project" value="UniProtKB-SubCell"/>
</dbReference>
<dbReference type="Gene3D" id="3.30.40.10">
    <property type="entry name" value="Zinc/RING finger domain, C3HC4 (zinc finger)"/>
    <property type="match status" value="1"/>
</dbReference>
<evidence type="ECO:0000256" key="13">
    <source>
        <dbReference type="ARBA" id="ARBA00023158"/>
    </source>
</evidence>
<evidence type="ECO:0000259" key="21">
    <source>
        <dbReference type="PROSITE" id="PS51194"/>
    </source>
</evidence>
<evidence type="ECO:0000256" key="11">
    <source>
        <dbReference type="ARBA" id="ARBA00023015"/>
    </source>
</evidence>
<feature type="domain" description="Helicase ATP-binding" evidence="20">
    <location>
        <begin position="614"/>
        <end position="883"/>
    </location>
</feature>
<evidence type="ECO:0000256" key="3">
    <source>
        <dbReference type="ARBA" id="ARBA00022723"/>
    </source>
</evidence>
<dbReference type="GO" id="GO:0004386">
    <property type="term" value="F:helicase activity"/>
    <property type="evidence" value="ECO:0007669"/>
    <property type="project" value="UniProtKB-KW"/>
</dbReference>
<evidence type="ECO:0000256" key="8">
    <source>
        <dbReference type="ARBA" id="ARBA00022833"/>
    </source>
</evidence>
<dbReference type="InterPro" id="IPR050628">
    <property type="entry name" value="SNF2_RAD54_helicase_TF"/>
</dbReference>
<reference evidence="22 23" key="1">
    <citation type="submission" date="2024-01" db="EMBL/GenBank/DDBJ databases">
        <title>The genomes of 5 underutilized Papilionoideae crops provide insights into root nodulation and disease resistance.</title>
        <authorList>
            <person name="Yuan L."/>
        </authorList>
    </citation>
    <scope>NUCLEOTIDE SEQUENCE [LARGE SCALE GENOMIC DNA]</scope>
    <source>
        <strain evidence="22">LY-2023</strain>
        <tissue evidence="22">Leaf</tissue>
    </source>
</reference>
<dbReference type="EMBL" id="JAYKXN010000001">
    <property type="protein sequence ID" value="KAK7319638.1"/>
    <property type="molecule type" value="Genomic_DNA"/>
</dbReference>
<evidence type="ECO:0000256" key="15">
    <source>
        <dbReference type="ARBA" id="ARBA00023242"/>
    </source>
</evidence>
<dbReference type="GO" id="GO:0008094">
    <property type="term" value="F:ATP-dependent activity, acting on DNA"/>
    <property type="evidence" value="ECO:0007669"/>
    <property type="project" value="TreeGrafter"/>
</dbReference>
<evidence type="ECO:0000256" key="2">
    <source>
        <dbReference type="ARBA" id="ARBA00008438"/>
    </source>
</evidence>
<comment type="subcellular location">
    <subcellularLocation>
        <location evidence="1">Nucleus</location>
    </subcellularLocation>
</comment>
<feature type="region of interest" description="Disordered" evidence="17">
    <location>
        <begin position="777"/>
        <end position="814"/>
    </location>
</feature>
<evidence type="ECO:0000256" key="17">
    <source>
        <dbReference type="SAM" id="MobiDB-lite"/>
    </source>
</evidence>
<dbReference type="Gene3D" id="3.40.50.300">
    <property type="entry name" value="P-loop containing nucleotide triphosphate hydrolases"/>
    <property type="match status" value="1"/>
</dbReference>
<name>A0AAN9Q624_CLITE</name>
<evidence type="ECO:0000259" key="20">
    <source>
        <dbReference type="PROSITE" id="PS51192"/>
    </source>
</evidence>
<evidence type="ECO:0000256" key="12">
    <source>
        <dbReference type="ARBA" id="ARBA00023125"/>
    </source>
</evidence>
<dbReference type="GO" id="GO:0006281">
    <property type="term" value="P:DNA repair"/>
    <property type="evidence" value="ECO:0007669"/>
    <property type="project" value="TreeGrafter"/>
</dbReference>
<keyword evidence="3" id="KW-0479">Metal-binding</keyword>
<keyword evidence="6" id="KW-0378">Hydrolase</keyword>
<dbReference type="GO" id="GO:0003677">
    <property type="term" value="F:DNA binding"/>
    <property type="evidence" value="ECO:0007669"/>
    <property type="project" value="UniProtKB-KW"/>
</dbReference>
<dbReference type="InterPro" id="IPR027417">
    <property type="entry name" value="P-loop_NTPase"/>
</dbReference>
<comment type="caution">
    <text evidence="22">The sequence shown here is derived from an EMBL/GenBank/DDBJ whole genome shotgun (WGS) entry which is preliminary data.</text>
</comment>
<dbReference type="PROSITE" id="PS00518">
    <property type="entry name" value="ZF_RING_1"/>
    <property type="match status" value="1"/>
</dbReference>
<dbReference type="InterPro" id="IPR000330">
    <property type="entry name" value="SNF2_N"/>
</dbReference>
<dbReference type="GO" id="GO:0080188">
    <property type="term" value="P:gene silencing by siRNA-directed DNA methylation"/>
    <property type="evidence" value="ECO:0007669"/>
    <property type="project" value="UniProtKB-ARBA"/>
</dbReference>
<keyword evidence="18" id="KW-0472">Membrane</keyword>
<keyword evidence="18" id="KW-1133">Transmembrane helix</keyword>
<dbReference type="Pfam" id="PF00271">
    <property type="entry name" value="Helicase_C"/>
    <property type="match status" value="1"/>
</dbReference>
<dbReference type="CDD" id="cd18793">
    <property type="entry name" value="SF2_C_SNF"/>
    <property type="match status" value="1"/>
</dbReference>
<sequence length="1328" mass="146646">MADDDVDFSKIFSPGGDDDDGMLSIDIQTFLDVLNEKDDSDLPQSIPEDSSSKNVSPSEFGTHDNFQIQNGSQVLEEPHSSRLDFVDSVTSSSPFCSDVSDSGPRGSVGLSDFAANSLLDCERDNQGHQLQPCSSPNAFNGSFSDSFSPGESDEICYAERIGASKNGIPDYSVETSFPEVYSNNFSIFGDNLNLGLWNGESESQIKHVGEDVESEHASFGSMVENDVNIDGIVGGVSQRQENDSCTSIEASFKDVDRSLHVATSTDSTICQGSHVPSDFIDYQLSSNCHQGTNDGHGPFVADSYLGVLSDGVCSQLWANEEMTNNVKAERVGPYADISCMSNGMPSSTTGGISFQDSQIMLASDRYPSIFSGEVTFDDMSGLPLSTYASYMSCGDHYQNFSNDNTGFNVGQEVKHSPGILSSIGSQTNECFKIANSYAVITSEDQDIINGTANTFQRNMSNLNSNVAYKSLAHFQPLISSERQFGCVKREGGVKMMKNKSIDSHLSKGRTENFNVGEYHNNVCIVEDIGHPAPTSQSAYIGNSCTISQSSRFVDSQRCMVGVARPKACDERNILRVALQDLSQPKSEVSPPDGLLAVPLLRHQKIALSWMVKKETSSLYCSGGILADDQGLGKTVSTIALILKERPTILNGCTNAQKGELETLNLDVDDDVLPQCGRVKEESNMCQDKTSRYPIKSTDLLIHAKGRPSAGTLIVCPTSVLRQWDEELHNKVTSQANLSVLVYHGSNRTKDPYEVAKYDVVLTTYSIVSMEVPKQPLVDKDDEERGILEDPSAVTTRKRKCPNSNKSSKRRSDGTDVEAVARPLAKVAWFRVVLDEAQSIKNHKTQVARACWGLRAKRRWCLSGTPIQNAVDDLYSYFRFLRYDPYAIYTSFCSTIKTPISRSPAKGYRKLQAVLKTIMLRRTKGTLLDGEPIISLPPKFIELRKVDFSREERDFYSRLEADSRAQFQEYADAGTVKQNYVNILLMLLRLRQACDHPLLVKRYSSNSLWKSSAEMAKKLPQETQTYLLKCLEASLALCGICNDPPEDGVVSVCGHVFCNQCICEHLCGDDNHCPAANCKSRLSTSSVFPKGTLKSCLSDQSYDNSPGCSGSEIEEFEPWSQSEPYESSKMKTALEVLKSLSEPNDSGNRSSDNSVTVVKEKAIVFSQWTRMLDLLELCLKKSSIQYRRLDGTMSVVARDKAVKDFNTLPEVSVMIMSLKAASLGLNLVVASHVLMLDLWWNPTTEDQAIDRAHRIGQTRPVTVLRLTVTDTVEDRILALQVIFCSISLVFYNLFQQKKRKMVASAFGEDKTGGRQSRLTVDDLKYLFMM</sequence>
<dbReference type="InterPro" id="IPR049730">
    <property type="entry name" value="SNF2/RAD54-like_C"/>
</dbReference>
<evidence type="ECO:0000256" key="7">
    <source>
        <dbReference type="ARBA" id="ARBA00022806"/>
    </source>
</evidence>
<evidence type="ECO:0000256" key="6">
    <source>
        <dbReference type="ARBA" id="ARBA00022801"/>
    </source>
</evidence>
<dbReference type="CDD" id="cd18008">
    <property type="entry name" value="DEXDc_SHPRH-like"/>
    <property type="match status" value="1"/>
</dbReference>
<dbReference type="InterPro" id="IPR038718">
    <property type="entry name" value="SNF2-like_sf"/>
</dbReference>
<feature type="compositionally biased region" description="Basic and acidic residues" evidence="17">
    <location>
        <begin position="777"/>
        <end position="787"/>
    </location>
</feature>
<dbReference type="PANTHER" id="PTHR45626:SF16">
    <property type="entry name" value="ATP-DEPENDENT HELICASE ULS1"/>
    <property type="match status" value="1"/>
</dbReference>
<dbReference type="SMART" id="SM00487">
    <property type="entry name" value="DEXDc"/>
    <property type="match status" value="1"/>
</dbReference>
<dbReference type="PROSITE" id="PS51192">
    <property type="entry name" value="HELICASE_ATP_BIND_1"/>
    <property type="match status" value="1"/>
</dbReference>
<feature type="compositionally biased region" description="Polar residues" evidence="17">
    <location>
        <begin position="47"/>
        <end position="65"/>
    </location>
</feature>
<keyword evidence="7" id="KW-0347">Helicase</keyword>
<feature type="region of interest" description="Disordered" evidence="17">
    <location>
        <begin position="1"/>
        <end position="23"/>
    </location>
</feature>
<comment type="similarity">
    <text evidence="2">Belongs to the SNF2/RAD54 helicase family. RAD16 subfamily.</text>
</comment>
<feature type="region of interest" description="Disordered" evidence="17">
    <location>
        <begin position="36"/>
        <end position="65"/>
    </location>
</feature>
<keyword evidence="13" id="KW-0943">RNA-mediated gene silencing</keyword>
<dbReference type="InterPro" id="IPR017907">
    <property type="entry name" value="Znf_RING_CS"/>
</dbReference>
<proteinExistence type="inferred from homology"/>
<evidence type="ECO:0000313" key="22">
    <source>
        <dbReference type="EMBL" id="KAK7319638.1"/>
    </source>
</evidence>
<keyword evidence="12" id="KW-0238">DNA-binding</keyword>
<dbReference type="InterPro" id="IPR014001">
    <property type="entry name" value="Helicase_ATP-bd"/>
</dbReference>
<keyword evidence="15" id="KW-0539">Nucleus</keyword>
<feature type="domain" description="RING-type" evidence="19">
    <location>
        <begin position="1037"/>
        <end position="1076"/>
    </location>
</feature>
<organism evidence="22 23">
    <name type="scientific">Clitoria ternatea</name>
    <name type="common">Butterfly pea</name>
    <dbReference type="NCBI Taxonomy" id="43366"/>
    <lineage>
        <taxon>Eukaryota</taxon>
        <taxon>Viridiplantae</taxon>
        <taxon>Streptophyta</taxon>
        <taxon>Embryophyta</taxon>
        <taxon>Tracheophyta</taxon>
        <taxon>Spermatophyta</taxon>
        <taxon>Magnoliopsida</taxon>
        <taxon>eudicotyledons</taxon>
        <taxon>Gunneridae</taxon>
        <taxon>Pentapetalae</taxon>
        <taxon>rosids</taxon>
        <taxon>fabids</taxon>
        <taxon>Fabales</taxon>
        <taxon>Fabaceae</taxon>
        <taxon>Papilionoideae</taxon>
        <taxon>50 kb inversion clade</taxon>
        <taxon>NPAAA clade</taxon>
        <taxon>indigoferoid/millettioid clade</taxon>
        <taxon>Phaseoleae</taxon>
        <taxon>Clitoria</taxon>
    </lineage>
</organism>
<dbReference type="Proteomes" id="UP001359559">
    <property type="component" value="Unassembled WGS sequence"/>
</dbReference>
<dbReference type="PROSITE" id="PS50089">
    <property type="entry name" value="ZF_RING_2"/>
    <property type="match status" value="1"/>
</dbReference>
<keyword evidence="11" id="KW-0805">Transcription regulation</keyword>
<feature type="transmembrane region" description="Helical" evidence="18">
    <location>
        <begin position="1275"/>
        <end position="1293"/>
    </location>
</feature>
<dbReference type="SUPFAM" id="SSF57850">
    <property type="entry name" value="RING/U-box"/>
    <property type="match status" value="1"/>
</dbReference>
<keyword evidence="5 16" id="KW-0863">Zinc-finger</keyword>
<keyword evidence="10" id="KW-0156">Chromatin regulator</keyword>
<keyword evidence="18" id="KW-0812">Transmembrane</keyword>
<evidence type="ECO:0000256" key="4">
    <source>
        <dbReference type="ARBA" id="ARBA00022741"/>
    </source>
</evidence>
<dbReference type="InterPro" id="IPR001650">
    <property type="entry name" value="Helicase_C-like"/>
</dbReference>
<dbReference type="FunFam" id="3.40.50.10810:FF:000068">
    <property type="entry name" value="SNF2 domain-containing protein / helicase domain-containing protein / zinc finger protein-like protein"/>
    <property type="match status" value="1"/>
</dbReference>
<evidence type="ECO:0000259" key="19">
    <source>
        <dbReference type="PROSITE" id="PS50089"/>
    </source>
</evidence>
<evidence type="ECO:0000256" key="5">
    <source>
        <dbReference type="ARBA" id="ARBA00022771"/>
    </source>
</evidence>
<gene>
    <name evidence="22" type="ORF">RJT34_04361</name>
</gene>
<dbReference type="Pfam" id="PF00176">
    <property type="entry name" value="SNF2-rel_dom"/>
    <property type="match status" value="1"/>
</dbReference>
<keyword evidence="4" id="KW-0547">Nucleotide-binding</keyword>
<dbReference type="GO" id="GO:0005524">
    <property type="term" value="F:ATP binding"/>
    <property type="evidence" value="ECO:0007669"/>
    <property type="project" value="UniProtKB-KW"/>
</dbReference>
<evidence type="ECO:0000313" key="23">
    <source>
        <dbReference type="Proteomes" id="UP001359559"/>
    </source>
</evidence>
<dbReference type="SUPFAM" id="SSF52540">
    <property type="entry name" value="P-loop containing nucleoside triphosphate hydrolases"/>
    <property type="match status" value="2"/>
</dbReference>
<dbReference type="InterPro" id="IPR013083">
    <property type="entry name" value="Znf_RING/FYVE/PHD"/>
</dbReference>
<evidence type="ECO:0000256" key="10">
    <source>
        <dbReference type="ARBA" id="ARBA00022853"/>
    </source>
</evidence>
<dbReference type="PANTHER" id="PTHR45626">
    <property type="entry name" value="TRANSCRIPTION TERMINATION FACTOR 2-RELATED"/>
    <property type="match status" value="1"/>
</dbReference>
<evidence type="ECO:0000256" key="1">
    <source>
        <dbReference type="ARBA" id="ARBA00004123"/>
    </source>
</evidence>
<feature type="domain" description="Helicase C-terminal" evidence="21">
    <location>
        <begin position="1149"/>
        <end position="1300"/>
    </location>
</feature>
<evidence type="ECO:0008006" key="24">
    <source>
        <dbReference type="Google" id="ProtNLM"/>
    </source>
</evidence>
<dbReference type="InterPro" id="IPR001841">
    <property type="entry name" value="Znf_RING"/>
</dbReference>
<accession>A0AAN9Q624</accession>
<keyword evidence="8" id="KW-0862">Zinc</keyword>
<dbReference type="GO" id="GO:0008270">
    <property type="term" value="F:zinc ion binding"/>
    <property type="evidence" value="ECO:0007669"/>
    <property type="project" value="UniProtKB-KW"/>
</dbReference>
<dbReference type="PROSITE" id="PS51194">
    <property type="entry name" value="HELICASE_CTER"/>
    <property type="match status" value="1"/>
</dbReference>
<evidence type="ECO:0000256" key="9">
    <source>
        <dbReference type="ARBA" id="ARBA00022840"/>
    </source>
</evidence>
<evidence type="ECO:0000256" key="18">
    <source>
        <dbReference type="SAM" id="Phobius"/>
    </source>
</evidence>
<protein>
    <recommendedName>
        <fullName evidence="24">Helicase-like transcription factor CHR28</fullName>
    </recommendedName>
</protein>
<dbReference type="GO" id="GO:0016787">
    <property type="term" value="F:hydrolase activity"/>
    <property type="evidence" value="ECO:0007669"/>
    <property type="project" value="UniProtKB-KW"/>
</dbReference>
<dbReference type="SMART" id="SM00490">
    <property type="entry name" value="HELICc"/>
    <property type="match status" value="1"/>
</dbReference>
<evidence type="ECO:0000256" key="16">
    <source>
        <dbReference type="PROSITE-ProRule" id="PRU00175"/>
    </source>
</evidence>
<keyword evidence="14" id="KW-0804">Transcription</keyword>